<protein>
    <submittedName>
        <fullName evidence="2">Uncharacterized protein</fullName>
    </submittedName>
</protein>
<reference evidence="2 3" key="1">
    <citation type="submission" date="2018-11" db="EMBL/GenBank/DDBJ databases">
        <title>Genome sequence of Apiotrichum porosum DSM 27194.</title>
        <authorList>
            <person name="Aliyu H."/>
            <person name="Gorte O."/>
            <person name="Ochsenreither K."/>
        </authorList>
    </citation>
    <scope>NUCLEOTIDE SEQUENCE [LARGE SCALE GENOMIC DNA]</scope>
    <source>
        <strain evidence="2 3">DSM 27194</strain>
    </source>
</reference>
<comment type="caution">
    <text evidence="2">The sequence shown here is derived from an EMBL/GenBank/DDBJ whole genome shotgun (WGS) entry which is preliminary data.</text>
</comment>
<evidence type="ECO:0000313" key="2">
    <source>
        <dbReference type="EMBL" id="RSH88479.1"/>
    </source>
</evidence>
<dbReference type="EMBL" id="RSCE01000001">
    <property type="protein sequence ID" value="RSH88479.1"/>
    <property type="molecule type" value="Genomic_DNA"/>
</dbReference>
<evidence type="ECO:0000256" key="1">
    <source>
        <dbReference type="SAM" id="MobiDB-lite"/>
    </source>
</evidence>
<organism evidence="2 3">
    <name type="scientific">Apiotrichum porosum</name>
    <dbReference type="NCBI Taxonomy" id="105984"/>
    <lineage>
        <taxon>Eukaryota</taxon>
        <taxon>Fungi</taxon>
        <taxon>Dikarya</taxon>
        <taxon>Basidiomycota</taxon>
        <taxon>Agaricomycotina</taxon>
        <taxon>Tremellomycetes</taxon>
        <taxon>Trichosporonales</taxon>
        <taxon>Trichosporonaceae</taxon>
        <taxon>Apiotrichum</taxon>
    </lineage>
</organism>
<keyword evidence="3" id="KW-1185">Reference proteome</keyword>
<gene>
    <name evidence="2" type="ORF">EHS24_001024</name>
</gene>
<dbReference type="GeneID" id="39585567"/>
<sequence length="100" mass="11205">MHLHKQLSDSAGMLVTGNSAAKPTPAVDFGNKDQGQAHNQHMDAGTIRYACTSPREQPRREAQKRGWGEREHGQGVTRHEDGHWNQRGLELDHRTRSKGT</sequence>
<feature type="region of interest" description="Disordered" evidence="1">
    <location>
        <begin position="1"/>
        <end position="100"/>
    </location>
</feature>
<feature type="compositionally biased region" description="Basic and acidic residues" evidence="1">
    <location>
        <begin position="56"/>
        <end position="94"/>
    </location>
</feature>
<accession>A0A427YBE2</accession>
<dbReference type="AlphaFoldDB" id="A0A427YBE2"/>
<dbReference type="RefSeq" id="XP_028480687.1">
    <property type="nucleotide sequence ID" value="XM_028616830.1"/>
</dbReference>
<proteinExistence type="predicted"/>
<dbReference type="Proteomes" id="UP000279236">
    <property type="component" value="Unassembled WGS sequence"/>
</dbReference>
<evidence type="ECO:0000313" key="3">
    <source>
        <dbReference type="Proteomes" id="UP000279236"/>
    </source>
</evidence>
<name>A0A427YBE2_9TREE</name>